<accession>A0ABN8YHR3</accession>
<evidence type="ECO:0000313" key="2">
    <source>
        <dbReference type="Proteomes" id="UP001176941"/>
    </source>
</evidence>
<sequence>MGRAFCARPRSEQPRWLCAWGVHCPGGLCIFVTSPVLAAQLPGGTARALSQVRRVSSGELISGRDTPGRCQPSRIPGRRSQQLGACSQFGGRCRLWGRDCRSPGPPSSGCHTPASLPPEGRAVWQPAWSPLVFAQSFVLSAPGVTVLP</sequence>
<evidence type="ECO:0000313" key="1">
    <source>
        <dbReference type="EMBL" id="CAI9159254.1"/>
    </source>
</evidence>
<reference evidence="1" key="1">
    <citation type="submission" date="2023-04" db="EMBL/GenBank/DDBJ databases">
        <authorList>
            <consortium name="ELIXIR-Norway"/>
        </authorList>
    </citation>
    <scope>NUCLEOTIDE SEQUENCE [LARGE SCALE GENOMIC DNA]</scope>
</reference>
<organism evidence="1 2">
    <name type="scientific">Rangifer tarandus platyrhynchus</name>
    <name type="common">Svalbard reindeer</name>
    <dbReference type="NCBI Taxonomy" id="3082113"/>
    <lineage>
        <taxon>Eukaryota</taxon>
        <taxon>Metazoa</taxon>
        <taxon>Chordata</taxon>
        <taxon>Craniata</taxon>
        <taxon>Vertebrata</taxon>
        <taxon>Euteleostomi</taxon>
        <taxon>Mammalia</taxon>
        <taxon>Eutheria</taxon>
        <taxon>Laurasiatheria</taxon>
        <taxon>Artiodactyla</taxon>
        <taxon>Ruminantia</taxon>
        <taxon>Pecora</taxon>
        <taxon>Cervidae</taxon>
        <taxon>Odocoileinae</taxon>
        <taxon>Rangifer</taxon>
    </lineage>
</organism>
<protein>
    <submittedName>
        <fullName evidence="1">Uncharacterized protein</fullName>
    </submittedName>
</protein>
<proteinExistence type="predicted"/>
<name>A0ABN8YHR3_RANTA</name>
<keyword evidence="2" id="KW-1185">Reference proteome</keyword>
<dbReference type="EMBL" id="OX459955">
    <property type="protein sequence ID" value="CAI9159254.1"/>
    <property type="molecule type" value="Genomic_DNA"/>
</dbReference>
<dbReference type="Proteomes" id="UP001176941">
    <property type="component" value="Chromosome 19"/>
</dbReference>
<gene>
    <name evidence="1" type="ORF">MRATA1EN1_LOCUS8216</name>
</gene>